<dbReference type="AlphaFoldDB" id="A0A6B0YP44"/>
<proteinExistence type="predicted"/>
<evidence type="ECO:0000313" key="2">
    <source>
        <dbReference type="EMBL" id="MXY91965.1"/>
    </source>
</evidence>
<reference evidence="2" key="1">
    <citation type="submission" date="2019-09" db="EMBL/GenBank/DDBJ databases">
        <title>Characterisation of the sponge microbiome using genome-centric metagenomics.</title>
        <authorList>
            <person name="Engelberts J.P."/>
            <person name="Robbins S.J."/>
            <person name="De Goeij J.M."/>
            <person name="Aranda M."/>
            <person name="Bell S.C."/>
            <person name="Webster N.S."/>
        </authorList>
    </citation>
    <scope>NUCLEOTIDE SEQUENCE</scope>
    <source>
        <strain evidence="2">SB0664_bin_27</strain>
    </source>
</reference>
<dbReference type="Pfam" id="PF07978">
    <property type="entry name" value="NIPSNAP"/>
    <property type="match status" value="1"/>
</dbReference>
<comment type="caution">
    <text evidence="2">The sequence shown here is derived from an EMBL/GenBank/DDBJ whole genome shotgun (WGS) entry which is preliminary data.</text>
</comment>
<dbReference type="Gene3D" id="3.30.70.100">
    <property type="match status" value="1"/>
</dbReference>
<dbReference type="InterPro" id="IPR012577">
    <property type="entry name" value="NIPSNAP"/>
</dbReference>
<dbReference type="InterPro" id="IPR011008">
    <property type="entry name" value="Dimeric_a/b-barrel"/>
</dbReference>
<dbReference type="SUPFAM" id="SSF54909">
    <property type="entry name" value="Dimeric alpha+beta barrel"/>
    <property type="match status" value="1"/>
</dbReference>
<organism evidence="2">
    <name type="scientific">Caldilineaceae bacterium SB0664_bin_27</name>
    <dbReference type="NCBI Taxonomy" id="2605260"/>
    <lineage>
        <taxon>Bacteria</taxon>
        <taxon>Bacillati</taxon>
        <taxon>Chloroflexota</taxon>
        <taxon>Caldilineae</taxon>
        <taxon>Caldilineales</taxon>
        <taxon>Caldilineaceae</taxon>
    </lineage>
</organism>
<dbReference type="EMBL" id="VXRG01000007">
    <property type="protein sequence ID" value="MXY91965.1"/>
    <property type="molecule type" value="Genomic_DNA"/>
</dbReference>
<sequence length="106" mass="12559">MLYEYRIYECHPGKRDAWVEYMENVIIPFQVSKGMVVAGSFIDEEDDNCYVWMRRFDDEADREALYEAVYQSDGWMNEIAPNIPDMLNRETIKVQRLVPTPKSVIN</sequence>
<evidence type="ECO:0000259" key="1">
    <source>
        <dbReference type="Pfam" id="PF07978"/>
    </source>
</evidence>
<protein>
    <submittedName>
        <fullName evidence="2">NIPSNAP family containing protein</fullName>
    </submittedName>
</protein>
<feature type="domain" description="NIPSNAP" evidence="1">
    <location>
        <begin position="3"/>
        <end position="95"/>
    </location>
</feature>
<accession>A0A6B0YP44</accession>
<name>A0A6B0YP44_9CHLR</name>
<gene>
    <name evidence="2" type="ORF">F4Y42_00780</name>
</gene>